<evidence type="ECO:0000313" key="2">
    <source>
        <dbReference type="EMBL" id="RVX73896.1"/>
    </source>
</evidence>
<gene>
    <name evidence="2" type="ORF">B0A52_02786</name>
</gene>
<evidence type="ECO:0000313" key="3">
    <source>
        <dbReference type="Proteomes" id="UP000288859"/>
    </source>
</evidence>
<feature type="signal peptide" evidence="1">
    <location>
        <begin position="1"/>
        <end position="21"/>
    </location>
</feature>
<dbReference type="Proteomes" id="UP000288859">
    <property type="component" value="Unassembled WGS sequence"/>
</dbReference>
<reference evidence="2 3" key="1">
    <citation type="submission" date="2017-03" db="EMBL/GenBank/DDBJ databases">
        <title>Genomes of endolithic fungi from Antarctica.</title>
        <authorList>
            <person name="Coleine C."/>
            <person name="Masonjones S."/>
            <person name="Stajich J.E."/>
        </authorList>
    </citation>
    <scope>NUCLEOTIDE SEQUENCE [LARGE SCALE GENOMIC DNA]</scope>
    <source>
        <strain evidence="2 3">CCFEE 6314</strain>
    </source>
</reference>
<organism evidence="2 3">
    <name type="scientific">Exophiala mesophila</name>
    <name type="common">Black yeast-like fungus</name>
    <dbReference type="NCBI Taxonomy" id="212818"/>
    <lineage>
        <taxon>Eukaryota</taxon>
        <taxon>Fungi</taxon>
        <taxon>Dikarya</taxon>
        <taxon>Ascomycota</taxon>
        <taxon>Pezizomycotina</taxon>
        <taxon>Eurotiomycetes</taxon>
        <taxon>Chaetothyriomycetidae</taxon>
        <taxon>Chaetothyriales</taxon>
        <taxon>Herpotrichiellaceae</taxon>
        <taxon>Exophiala</taxon>
    </lineage>
</organism>
<name>A0A438NDX7_EXOME</name>
<sequence>MHFLTWMFLCIASITIPSVQGRSWEAGDTCPSEIAVTIPNYSMVGQRDSTPQFQSMSDVHAALKTCANITSLDLRVTLLGCSGWPDRWNFPFSLTRNETYPSLQRLKLEGYDFVQRPWDETRLAKSPSLLRLAETVNWMTLGRAARYNEDLRVTESQRQMTNLDLWLQAMDWSRIQELSIECDRNFMNKTPSYLTGLKKLEIDGHDVQNTTRFIDSLVPDSLTHLSWTGPRDPRILSAVTAHQPKSLEYLDLHSFEVLGVPSLEFSEAQIRSGLAQLTNLSHLSINIPRNDSWPLETLSAISSCPSLTTLELWLDIASECRHQKPEEHYFGRPSVNDTCTGVKQYRQPYLNETTATEAMLYLRENKIGKQLTNVTFWTGDWSRPWDGPLYFPPWIEHRKAKVVCSVNEADRVTCVVEEGRDYWEGSRYGDDFWDRDEMHVYL</sequence>
<keyword evidence="1" id="KW-0732">Signal</keyword>
<dbReference type="Gene3D" id="3.80.10.10">
    <property type="entry name" value="Ribonuclease Inhibitor"/>
    <property type="match status" value="1"/>
</dbReference>
<dbReference type="SUPFAM" id="SSF52058">
    <property type="entry name" value="L domain-like"/>
    <property type="match status" value="1"/>
</dbReference>
<evidence type="ECO:0000256" key="1">
    <source>
        <dbReference type="SAM" id="SignalP"/>
    </source>
</evidence>
<dbReference type="EMBL" id="NAJM01000006">
    <property type="protein sequence ID" value="RVX73896.1"/>
    <property type="molecule type" value="Genomic_DNA"/>
</dbReference>
<dbReference type="InterPro" id="IPR032675">
    <property type="entry name" value="LRR_dom_sf"/>
</dbReference>
<dbReference type="OrthoDB" id="3945550at2759"/>
<proteinExistence type="predicted"/>
<dbReference type="AlphaFoldDB" id="A0A438NDX7"/>
<protein>
    <submittedName>
        <fullName evidence="2">Uncharacterized protein</fullName>
    </submittedName>
</protein>
<feature type="chain" id="PRO_5019002585" evidence="1">
    <location>
        <begin position="22"/>
        <end position="442"/>
    </location>
</feature>
<accession>A0A438NDX7</accession>
<comment type="caution">
    <text evidence="2">The sequence shown here is derived from an EMBL/GenBank/DDBJ whole genome shotgun (WGS) entry which is preliminary data.</text>
</comment>